<dbReference type="InterPro" id="IPR029062">
    <property type="entry name" value="Class_I_gatase-like"/>
</dbReference>
<dbReference type="InterPro" id="IPR014729">
    <property type="entry name" value="Rossmann-like_a/b/a_fold"/>
</dbReference>
<evidence type="ECO:0000256" key="9">
    <source>
        <dbReference type="HAMAP-Rule" id="MF_00344"/>
    </source>
</evidence>
<dbReference type="InterPro" id="IPR022955">
    <property type="entry name" value="GMP_synthase"/>
</dbReference>
<name>A0A940MA15_9ACTN</name>
<dbReference type="SUPFAM" id="SSF52402">
    <property type="entry name" value="Adenine nucleotide alpha hydrolases-like"/>
    <property type="match status" value="1"/>
</dbReference>
<dbReference type="FunFam" id="3.40.50.880:FF:000001">
    <property type="entry name" value="GMP synthase [glutamine-hydrolyzing]"/>
    <property type="match status" value="1"/>
</dbReference>
<dbReference type="Pfam" id="PF00117">
    <property type="entry name" value="GATase"/>
    <property type="match status" value="1"/>
</dbReference>
<evidence type="ECO:0000259" key="11">
    <source>
        <dbReference type="PROSITE" id="PS51553"/>
    </source>
</evidence>
<dbReference type="Gene3D" id="3.30.300.10">
    <property type="match status" value="1"/>
</dbReference>
<keyword evidence="5 9" id="KW-0332">GMP biosynthesis</keyword>
<dbReference type="CDD" id="cd01742">
    <property type="entry name" value="GATase1_GMP_Synthase"/>
    <property type="match status" value="1"/>
</dbReference>
<keyword evidence="13" id="KW-1185">Reference proteome</keyword>
<comment type="pathway">
    <text evidence="2 9">Purine metabolism; GMP biosynthesis; GMP from XMP (L-Gln route): step 1/1.</text>
</comment>
<dbReference type="InterPro" id="IPR004739">
    <property type="entry name" value="GMP_synth_GATase"/>
</dbReference>
<dbReference type="NCBIfam" id="TIGR00884">
    <property type="entry name" value="guaA_Cterm"/>
    <property type="match status" value="1"/>
</dbReference>
<protein>
    <recommendedName>
        <fullName evidence="9">GMP synthase [glutamine-hydrolyzing]</fullName>
        <ecNumber evidence="9">6.3.5.2</ecNumber>
    </recommendedName>
    <alternativeName>
        <fullName evidence="9">GMP synthetase</fullName>
    </alternativeName>
    <alternativeName>
        <fullName evidence="9">Glutamine amidotransferase</fullName>
    </alternativeName>
</protein>
<dbReference type="InterPro" id="IPR022310">
    <property type="entry name" value="NAD/GMP_synthase"/>
</dbReference>
<evidence type="ECO:0000256" key="2">
    <source>
        <dbReference type="ARBA" id="ARBA00005153"/>
    </source>
</evidence>
<dbReference type="EC" id="6.3.5.2" evidence="9"/>
<evidence type="ECO:0000256" key="6">
    <source>
        <dbReference type="ARBA" id="ARBA00022755"/>
    </source>
</evidence>
<dbReference type="SUPFAM" id="SSF52317">
    <property type="entry name" value="Class I glutamine amidotransferase-like"/>
    <property type="match status" value="1"/>
</dbReference>
<dbReference type="GO" id="GO:0003921">
    <property type="term" value="F:GMP synthase activity"/>
    <property type="evidence" value="ECO:0007669"/>
    <property type="project" value="InterPro"/>
</dbReference>
<evidence type="ECO:0000256" key="3">
    <source>
        <dbReference type="ARBA" id="ARBA00022598"/>
    </source>
</evidence>
<proteinExistence type="inferred from homology"/>
<feature type="domain" description="GMPS ATP-PPase" evidence="11">
    <location>
        <begin position="208"/>
        <end position="406"/>
    </location>
</feature>
<dbReference type="AlphaFoldDB" id="A0A940MA15"/>
<evidence type="ECO:0000256" key="8">
    <source>
        <dbReference type="ARBA" id="ARBA00022962"/>
    </source>
</evidence>
<dbReference type="PROSITE" id="PS51553">
    <property type="entry name" value="GMPS_ATP_PPASE"/>
    <property type="match status" value="1"/>
</dbReference>
<keyword evidence="3 9" id="KW-0436">Ligase</keyword>
<evidence type="ECO:0000256" key="4">
    <source>
        <dbReference type="ARBA" id="ARBA00022741"/>
    </source>
</evidence>
<dbReference type="NCBIfam" id="NF000848">
    <property type="entry name" value="PRK00074.1"/>
    <property type="match status" value="1"/>
</dbReference>
<dbReference type="Gene3D" id="3.40.50.880">
    <property type="match status" value="1"/>
</dbReference>
<feature type="active site" description="Nucleophile" evidence="9">
    <location>
        <position position="93"/>
    </location>
</feature>
<dbReference type="PROSITE" id="PS51273">
    <property type="entry name" value="GATASE_TYPE_1"/>
    <property type="match status" value="1"/>
</dbReference>
<gene>
    <name evidence="9 12" type="primary">guaA</name>
    <name evidence="12" type="ORF">JFN87_16335</name>
</gene>
<dbReference type="SUPFAM" id="SSF54810">
    <property type="entry name" value="GMP synthetase C-terminal dimerisation domain"/>
    <property type="match status" value="1"/>
</dbReference>
<evidence type="ECO:0000256" key="1">
    <source>
        <dbReference type="ARBA" id="ARBA00002332"/>
    </source>
</evidence>
<dbReference type="PANTHER" id="PTHR11922:SF2">
    <property type="entry name" value="GMP SYNTHASE [GLUTAMINE-HYDROLYZING]"/>
    <property type="match status" value="1"/>
</dbReference>
<keyword evidence="8 9" id="KW-0315">Glutamine amidotransferase</keyword>
<dbReference type="InterPro" id="IPR001674">
    <property type="entry name" value="GMP_synth_C"/>
</dbReference>
<dbReference type="EMBL" id="JAGIQL010000060">
    <property type="protein sequence ID" value="MBP0459060.1"/>
    <property type="molecule type" value="Genomic_DNA"/>
</dbReference>
<accession>A0A940MA15</accession>
<dbReference type="NCBIfam" id="TIGR00888">
    <property type="entry name" value="guaA_Nterm"/>
    <property type="match status" value="1"/>
</dbReference>
<dbReference type="HAMAP" id="MF_00344">
    <property type="entry name" value="GMP_synthase"/>
    <property type="match status" value="1"/>
</dbReference>
<evidence type="ECO:0000256" key="5">
    <source>
        <dbReference type="ARBA" id="ARBA00022749"/>
    </source>
</evidence>
<dbReference type="Pfam" id="PF00958">
    <property type="entry name" value="GMP_synt_C"/>
    <property type="match status" value="1"/>
</dbReference>
<evidence type="ECO:0000313" key="12">
    <source>
        <dbReference type="EMBL" id="MBP0459060.1"/>
    </source>
</evidence>
<keyword evidence="7 9" id="KW-0067">ATP-binding</keyword>
<dbReference type="GO" id="GO:0005524">
    <property type="term" value="F:ATP binding"/>
    <property type="evidence" value="ECO:0007669"/>
    <property type="project" value="UniProtKB-UniRule"/>
</dbReference>
<dbReference type="FunFam" id="3.30.300.10:FF:000002">
    <property type="entry name" value="GMP synthase [glutamine-hydrolyzing]"/>
    <property type="match status" value="1"/>
</dbReference>
<comment type="function">
    <text evidence="1 9">Catalyzes the synthesis of GMP from XMP.</text>
</comment>
<keyword evidence="6 9" id="KW-0658">Purine biosynthesis</keyword>
<evidence type="ECO:0000256" key="7">
    <source>
        <dbReference type="ARBA" id="ARBA00022840"/>
    </source>
</evidence>
<organism evidence="12 13">
    <name type="scientific">Streptomyces montanisoli</name>
    <dbReference type="NCBI Taxonomy" id="2798581"/>
    <lineage>
        <taxon>Bacteria</taxon>
        <taxon>Bacillati</taxon>
        <taxon>Actinomycetota</taxon>
        <taxon>Actinomycetes</taxon>
        <taxon>Kitasatosporales</taxon>
        <taxon>Streptomycetaceae</taxon>
        <taxon>Streptomyces</taxon>
    </lineage>
</organism>
<dbReference type="InterPro" id="IPR017926">
    <property type="entry name" value="GATASE"/>
</dbReference>
<dbReference type="GO" id="GO:0005829">
    <property type="term" value="C:cytosol"/>
    <property type="evidence" value="ECO:0007669"/>
    <property type="project" value="TreeGrafter"/>
</dbReference>
<dbReference type="InterPro" id="IPR025777">
    <property type="entry name" value="GMPS_ATP_PPase_dom"/>
</dbReference>
<dbReference type="RefSeq" id="WP_209340804.1">
    <property type="nucleotide sequence ID" value="NZ_JAGIQL010000060.1"/>
</dbReference>
<dbReference type="PRINTS" id="PR00096">
    <property type="entry name" value="GATASE"/>
</dbReference>
<feature type="binding site" evidence="10">
    <location>
        <begin position="235"/>
        <end position="241"/>
    </location>
    <ligand>
        <name>ATP</name>
        <dbReference type="ChEBI" id="CHEBI:30616"/>
    </ligand>
</feature>
<dbReference type="Gene3D" id="3.40.50.620">
    <property type="entry name" value="HUPs"/>
    <property type="match status" value="1"/>
</dbReference>
<dbReference type="Proteomes" id="UP000670475">
    <property type="component" value="Unassembled WGS sequence"/>
</dbReference>
<dbReference type="PRINTS" id="PR00099">
    <property type="entry name" value="CPSGATASE"/>
</dbReference>
<dbReference type="PRINTS" id="PR00097">
    <property type="entry name" value="ANTSNTHASEII"/>
</dbReference>
<dbReference type="FunFam" id="3.40.50.620:FF:000001">
    <property type="entry name" value="GMP synthase [glutamine-hydrolyzing]"/>
    <property type="match status" value="1"/>
</dbReference>
<dbReference type="PANTHER" id="PTHR11922">
    <property type="entry name" value="GMP SYNTHASE-RELATED"/>
    <property type="match status" value="1"/>
</dbReference>
<feature type="active site" evidence="9">
    <location>
        <position position="183"/>
    </location>
</feature>
<reference evidence="12" key="1">
    <citation type="submission" date="2021-03" db="EMBL/GenBank/DDBJ databases">
        <title>Whole genome sequence of Streptomyces bomunensis MMS17-BM035.</title>
        <authorList>
            <person name="Lee J.H."/>
        </authorList>
    </citation>
    <scope>NUCLEOTIDE SEQUENCE</scope>
    <source>
        <strain evidence="12">MMS17-BM035</strain>
    </source>
</reference>
<comment type="subunit">
    <text evidence="9">Homodimer.</text>
</comment>
<keyword evidence="4 9" id="KW-0547">Nucleotide-binding</keyword>
<comment type="catalytic activity">
    <reaction evidence="9">
        <text>XMP + L-glutamine + ATP + H2O = GMP + L-glutamate + AMP + diphosphate + 2 H(+)</text>
        <dbReference type="Rhea" id="RHEA:11680"/>
        <dbReference type="ChEBI" id="CHEBI:15377"/>
        <dbReference type="ChEBI" id="CHEBI:15378"/>
        <dbReference type="ChEBI" id="CHEBI:29985"/>
        <dbReference type="ChEBI" id="CHEBI:30616"/>
        <dbReference type="ChEBI" id="CHEBI:33019"/>
        <dbReference type="ChEBI" id="CHEBI:57464"/>
        <dbReference type="ChEBI" id="CHEBI:58115"/>
        <dbReference type="ChEBI" id="CHEBI:58359"/>
        <dbReference type="ChEBI" id="CHEBI:456215"/>
        <dbReference type="EC" id="6.3.5.2"/>
    </reaction>
</comment>
<evidence type="ECO:0000256" key="10">
    <source>
        <dbReference type="PROSITE-ProRule" id="PRU00886"/>
    </source>
</evidence>
<comment type="caution">
    <text evidence="12">The sequence shown here is derived from an EMBL/GenBank/DDBJ whole genome shotgun (WGS) entry which is preliminary data.</text>
</comment>
<dbReference type="Pfam" id="PF02540">
    <property type="entry name" value="NAD_synthase"/>
    <property type="match status" value="1"/>
</dbReference>
<sequence length="532" mass="57079">MPAAPPTAADNIHEDTVLVVDFGAQYAQLIARRVREARVYSEIVPSTMPVDEMLAKKPKAIVLSGGPSSVYTEGAPRLDKALFEAGVPVFGMCYGFQLMATALGGTVEATGAREYGGTPLHVSKPGSTLFEGTPDEQSVWMSHGDTCSAAPAGFTVTASTDVVPVAAFENDEKKLYGVQHHPEVMHSTYGQQVLEHFLYRGAGIEPTWTTSNVVDEQVALIRAQVGSKRAICGLSGGVDSAVAAALVQKAIGTQLTCVYVDHGLMRKGETEQVEKDFVAATGVQLKVVDASERFLGALAGVSDPEQKRKIIGREFIRVFEQAQAEIVAEAGAEGEDVAFLVQGTLYPDVVESGGGSGTANIKSHHNVGGLPDDIEFELIEPLRKLFKDEVRMVGQELGLPDEIVQRQPFPGPGLGIRIVGEVTRARLDLLREADAIAREELTAAGLDREIWQCPVVLLADVRSVGVQGDGRTYGHPIVLRPVSSEDAMTADWSRLPYDVLAKISTRITNEVAEVNRVVVDVTSKPPGTIEWE</sequence>
<dbReference type="CDD" id="cd01997">
    <property type="entry name" value="GMP_synthase_C"/>
    <property type="match status" value="1"/>
</dbReference>
<evidence type="ECO:0000313" key="13">
    <source>
        <dbReference type="Proteomes" id="UP000670475"/>
    </source>
</evidence>
<feature type="active site" evidence="9">
    <location>
        <position position="181"/>
    </location>
</feature>